<dbReference type="InterPro" id="IPR027417">
    <property type="entry name" value="P-loop_NTPase"/>
</dbReference>
<dbReference type="SUPFAM" id="SSF52540">
    <property type="entry name" value="P-loop containing nucleoside triphosphate hydrolases"/>
    <property type="match status" value="1"/>
</dbReference>
<name>A0A2C6BIF4_FUSNP</name>
<dbReference type="EMBL" id="NIRM01000007">
    <property type="protein sequence ID" value="PHI03622.1"/>
    <property type="molecule type" value="Genomic_DNA"/>
</dbReference>
<comment type="caution">
    <text evidence="2">The sequence shown here is derived from an EMBL/GenBank/DDBJ whole genome shotgun (WGS) entry which is preliminary data.</text>
</comment>
<evidence type="ECO:0000313" key="2">
    <source>
        <dbReference type="EMBL" id="PHI03622.1"/>
    </source>
</evidence>
<dbReference type="Gene3D" id="3.40.50.300">
    <property type="entry name" value="P-loop containing nucleotide triphosphate hydrolases"/>
    <property type="match status" value="1"/>
</dbReference>
<feature type="domain" description="NrS-1 polymerase-like helicase" evidence="1">
    <location>
        <begin position="242"/>
        <end position="345"/>
    </location>
</feature>
<reference evidence="2 3" key="1">
    <citation type="submission" date="2017-06" db="EMBL/GenBank/DDBJ databases">
        <title>Draft genome sequence of Fusobacterium nucleatum subsp. polymorphum KCOM 1267 (=ChDC F290).</title>
        <authorList>
            <person name="Kook J.-K."/>
            <person name="Park S.-N."/>
            <person name="Lim Y.K."/>
            <person name="Roh H."/>
        </authorList>
    </citation>
    <scope>NUCLEOTIDE SEQUENCE [LARGE SCALE GENOMIC DNA]</scope>
    <source>
        <strain evidence="3">KCOM 1267(ChDC F290)</strain>
    </source>
</reference>
<proteinExistence type="predicted"/>
<dbReference type="AlphaFoldDB" id="A0A2C6BIF4"/>
<dbReference type="Proteomes" id="UP000221504">
    <property type="component" value="Unassembled WGS sequence"/>
</dbReference>
<dbReference type="Pfam" id="PF19263">
    <property type="entry name" value="DUF5906"/>
    <property type="match status" value="1"/>
</dbReference>
<accession>A0A2C6BIF4</accession>
<gene>
    <name evidence="2" type="ORF">CBG52_12585</name>
</gene>
<sequence length="616" mass="72712">MKNLKEFPKFFQIEEQFPTFHRNKAGKVVYDILTVQVISKFILNKKAVGKIFYKDYAELNAEETFETNRGMLKIYEENLGIFINADNFLKNAIYQYFNEEDTKEVQNCCQFFKTKNTDEAVRKILLPAIKYEINRVLEKLGNNWNASFPKKFLSIAFKNGTLIMSTKNKKWKFVKEKSYKYLATTYFNTDFMSFLEEKKENRLFSFLKFKLGLDTEEKEQFIKALIFDWFFIENKSHHIICFVGKHSSGKSTFMEHIKSFSNFSSWCSTISLSRLVGSKFSNPEWFYSNNIFCNETSEKYFKDNSTFKLLVAKEVLSVEQKGIDPIFLRAFSKLICLGEDPIKIKTDGGTDKRIMNFKFSNSFFLFSEKERYDYINYIKEIQEEDKTDGDALLQYLSFQKYEDMAQILIQGFLEFCNKNYADNKRSFKTKYEEIFELEMEEFAKIQNPYLVSYESYFEPCKNACINLTSLMKIVQKLEISNITVTETLKEQLDMLKTKIEGYGDIKEFYSKNKKIDVETQRGMDVLARKNHFIFGIKIRDFKEISDLIATNKLLQGENSVEKYKLLTIPFKILTEKSYSEIFQEKENKIIVSPHGQAKEKTIDEMAEELENFFKAE</sequence>
<evidence type="ECO:0000259" key="1">
    <source>
        <dbReference type="Pfam" id="PF19263"/>
    </source>
</evidence>
<evidence type="ECO:0000313" key="3">
    <source>
        <dbReference type="Proteomes" id="UP000221504"/>
    </source>
</evidence>
<dbReference type="InterPro" id="IPR045455">
    <property type="entry name" value="NrS-1_pol-like_helicase"/>
</dbReference>
<dbReference type="RefSeq" id="WP_099011972.1">
    <property type="nucleotide sequence ID" value="NZ_CP077155.1"/>
</dbReference>
<organism evidence="2 3">
    <name type="scientific">Fusobacterium nucleatum subsp. polymorphum</name>
    <name type="common">Fusobacterium polymorphum</name>
    <dbReference type="NCBI Taxonomy" id="76857"/>
    <lineage>
        <taxon>Bacteria</taxon>
        <taxon>Fusobacteriati</taxon>
        <taxon>Fusobacteriota</taxon>
        <taxon>Fusobacteriia</taxon>
        <taxon>Fusobacteriales</taxon>
        <taxon>Fusobacteriaceae</taxon>
        <taxon>Fusobacterium</taxon>
    </lineage>
</organism>
<protein>
    <recommendedName>
        <fullName evidence="1">NrS-1 polymerase-like helicase domain-containing protein</fullName>
    </recommendedName>
</protein>